<accession>A0A8H7UAX2</accession>
<evidence type="ECO:0000259" key="5">
    <source>
        <dbReference type="PROSITE" id="PS50174"/>
    </source>
</evidence>
<proteinExistence type="predicted"/>
<evidence type="ECO:0000313" key="6">
    <source>
        <dbReference type="EMBL" id="KAG2178821.1"/>
    </source>
</evidence>
<dbReference type="GO" id="GO:0003723">
    <property type="term" value="F:RNA binding"/>
    <property type="evidence" value="ECO:0007669"/>
    <property type="project" value="UniProtKB-KW"/>
</dbReference>
<dbReference type="Pfam" id="PF01585">
    <property type="entry name" value="G-patch"/>
    <property type="match status" value="1"/>
</dbReference>
<evidence type="ECO:0000313" key="7">
    <source>
        <dbReference type="Proteomes" id="UP000654370"/>
    </source>
</evidence>
<name>A0A8H7UAX2_MORIS</name>
<dbReference type="SMART" id="SM00443">
    <property type="entry name" value="G_patch"/>
    <property type="match status" value="1"/>
</dbReference>
<protein>
    <recommendedName>
        <fullName evidence="5">G-patch domain-containing protein</fullName>
    </recommendedName>
</protein>
<feature type="compositionally biased region" description="Basic and acidic residues" evidence="4">
    <location>
        <begin position="57"/>
        <end position="69"/>
    </location>
</feature>
<dbReference type="PANTHER" id="PTHR13948">
    <property type="entry name" value="RNA-BINDING PROTEIN"/>
    <property type="match status" value="1"/>
</dbReference>
<evidence type="ECO:0000256" key="1">
    <source>
        <dbReference type="ARBA" id="ARBA00004123"/>
    </source>
</evidence>
<feature type="region of interest" description="Disordered" evidence="4">
    <location>
        <begin position="24"/>
        <end position="72"/>
    </location>
</feature>
<comment type="subcellular location">
    <subcellularLocation>
        <location evidence="1">Nucleus</location>
    </subcellularLocation>
</comment>
<dbReference type="GO" id="GO:0005634">
    <property type="term" value="C:nucleus"/>
    <property type="evidence" value="ECO:0007669"/>
    <property type="project" value="UniProtKB-SubCell"/>
</dbReference>
<keyword evidence="7" id="KW-1185">Reference proteome</keyword>
<gene>
    <name evidence="6" type="ORF">INT43_001667</name>
</gene>
<dbReference type="Proteomes" id="UP000654370">
    <property type="component" value="Unassembled WGS sequence"/>
</dbReference>
<comment type="caution">
    <text evidence="6">The sequence shown here is derived from an EMBL/GenBank/DDBJ whole genome shotgun (WGS) entry which is preliminary data.</text>
</comment>
<dbReference type="GO" id="GO:0000398">
    <property type="term" value="P:mRNA splicing, via spliceosome"/>
    <property type="evidence" value="ECO:0007669"/>
    <property type="project" value="TreeGrafter"/>
</dbReference>
<feature type="compositionally biased region" description="Polar residues" evidence="4">
    <location>
        <begin position="43"/>
        <end position="55"/>
    </location>
</feature>
<evidence type="ECO:0000256" key="2">
    <source>
        <dbReference type="ARBA" id="ARBA00022884"/>
    </source>
</evidence>
<feature type="region of interest" description="Disordered" evidence="4">
    <location>
        <begin position="199"/>
        <end position="239"/>
    </location>
</feature>
<dbReference type="EMBL" id="JAEPQZ010000007">
    <property type="protein sequence ID" value="KAG2178821.1"/>
    <property type="molecule type" value="Genomic_DNA"/>
</dbReference>
<dbReference type="PANTHER" id="PTHR13948:SF3">
    <property type="entry name" value="FI21118P1"/>
    <property type="match status" value="1"/>
</dbReference>
<dbReference type="OrthoDB" id="4822at2759"/>
<dbReference type="PROSITE" id="PS50174">
    <property type="entry name" value="G_PATCH"/>
    <property type="match status" value="1"/>
</dbReference>
<reference evidence="6" key="1">
    <citation type="submission" date="2020-12" db="EMBL/GenBank/DDBJ databases">
        <title>Metabolic potential, ecology and presence of endohyphal bacteria is reflected in genomic diversity of Mucoromycotina.</title>
        <authorList>
            <person name="Muszewska A."/>
            <person name="Okrasinska A."/>
            <person name="Steczkiewicz K."/>
            <person name="Drgas O."/>
            <person name="Orlowska M."/>
            <person name="Perlinska-Lenart U."/>
            <person name="Aleksandrzak-Piekarczyk T."/>
            <person name="Szatraj K."/>
            <person name="Zielenkiewicz U."/>
            <person name="Pilsyk S."/>
            <person name="Malc E."/>
            <person name="Mieczkowski P."/>
            <person name="Kruszewska J.S."/>
            <person name="Biernat P."/>
            <person name="Pawlowska J."/>
        </authorList>
    </citation>
    <scope>NUCLEOTIDE SEQUENCE</scope>
    <source>
        <strain evidence="6">WA0000067209</strain>
    </source>
</reference>
<evidence type="ECO:0000256" key="3">
    <source>
        <dbReference type="ARBA" id="ARBA00023242"/>
    </source>
</evidence>
<dbReference type="InterPro" id="IPR000467">
    <property type="entry name" value="G_patch_dom"/>
</dbReference>
<organism evidence="6 7">
    <name type="scientific">Mortierella isabellina</name>
    <name type="common">Filamentous fungus</name>
    <name type="synonym">Umbelopsis isabellina</name>
    <dbReference type="NCBI Taxonomy" id="91625"/>
    <lineage>
        <taxon>Eukaryota</taxon>
        <taxon>Fungi</taxon>
        <taxon>Fungi incertae sedis</taxon>
        <taxon>Mucoromycota</taxon>
        <taxon>Mucoromycotina</taxon>
        <taxon>Umbelopsidomycetes</taxon>
        <taxon>Umbelopsidales</taxon>
        <taxon>Umbelopsidaceae</taxon>
        <taxon>Umbelopsis</taxon>
    </lineage>
</organism>
<sequence length="315" mass="35111">MQKQQKQAMKFVIRSNLEDLGGDLTAAAADTDPQEPTKVTAVQADSTPTVNTLDSAENEKKRKRAERDSVPMATKKIHTHMKVWNQKQAELASPAEKDMDFADLSRMACLLCQRKFKSLKELRRHEDLSELHKLYVRNDTDQVKPNGYQTNLGNEDVIEKARKKIAAIVDRLTREEDSAANEDNQISYRNRAAERRMAFGQPDRPMPLDDDAYNNRPPRPSKTVPASRPVEAASVSNPMSESNVGARMLKNMGWRSGEGLGKEGTGIIAPVTAESYVKGAGLGTSGGRQDMEELGANNSYKDRAKFIARKRYESS</sequence>
<dbReference type="AlphaFoldDB" id="A0A8H7UAX2"/>
<evidence type="ECO:0000256" key="4">
    <source>
        <dbReference type="SAM" id="MobiDB-lite"/>
    </source>
</evidence>
<keyword evidence="3" id="KW-0539">Nucleus</keyword>
<feature type="domain" description="G-patch" evidence="5">
    <location>
        <begin position="241"/>
        <end position="287"/>
    </location>
</feature>
<keyword evidence="2" id="KW-0694">RNA-binding</keyword>